<keyword evidence="2" id="KW-1003">Cell membrane</keyword>
<evidence type="ECO:0000256" key="5">
    <source>
        <dbReference type="ARBA" id="ARBA00023136"/>
    </source>
</evidence>
<reference evidence="9 10" key="1">
    <citation type="journal article" date="2007" name="Genome Res.">
        <title>Genome characteristics of facultatively symbiotic Frankia sp. strains reflect host range and host plant biogeography.</title>
        <authorList>
            <person name="Normand P."/>
            <person name="Lapierre P."/>
            <person name="Tisa L.S."/>
            <person name="Gogarten J.P."/>
            <person name="Alloisio N."/>
            <person name="Bagnarol E."/>
            <person name="Bassi C.A."/>
            <person name="Berry A.M."/>
            <person name="Bickhart D.M."/>
            <person name="Choisne N."/>
            <person name="Couloux A."/>
            <person name="Cournoyer B."/>
            <person name="Cruveiller S."/>
            <person name="Daubin V."/>
            <person name="Demange N."/>
            <person name="Francino M.P."/>
            <person name="Goltsman E."/>
            <person name="Huang Y."/>
            <person name="Kopp O.R."/>
            <person name="Labarre L."/>
            <person name="Lapidus A."/>
            <person name="Lavire C."/>
            <person name="Marechal J."/>
            <person name="Martinez M."/>
            <person name="Mastronunzio J.E."/>
            <person name="Mullin B.C."/>
            <person name="Niemann J."/>
            <person name="Pujic P."/>
            <person name="Rawnsley T."/>
            <person name="Rouy Z."/>
            <person name="Schenowitz C."/>
            <person name="Sellstedt A."/>
            <person name="Tavares F."/>
            <person name="Tomkins J.P."/>
            <person name="Vallenet D."/>
            <person name="Valverde C."/>
            <person name="Wall L.G."/>
            <person name="Wang Y."/>
            <person name="Medigue C."/>
            <person name="Benson D.R."/>
        </authorList>
    </citation>
    <scope>NUCLEOTIDE SEQUENCE [LARGE SCALE GENOMIC DNA]</scope>
    <source>
        <strain evidence="10">DSM 45818 / CECT 9043 / CcI3</strain>
    </source>
</reference>
<evidence type="ECO:0000256" key="4">
    <source>
        <dbReference type="ARBA" id="ARBA00022989"/>
    </source>
</evidence>
<dbReference type="GO" id="GO:0005886">
    <property type="term" value="C:plasma membrane"/>
    <property type="evidence" value="ECO:0007669"/>
    <property type="project" value="UniProtKB-SubCell"/>
</dbReference>
<evidence type="ECO:0000313" key="9">
    <source>
        <dbReference type="EMBL" id="ABD10944.1"/>
    </source>
</evidence>
<organism evidence="9 10">
    <name type="scientific">Frankia casuarinae (strain DSM 45818 / CECT 9043 / HFP020203 / CcI3)</name>
    <dbReference type="NCBI Taxonomy" id="106370"/>
    <lineage>
        <taxon>Bacteria</taxon>
        <taxon>Bacillati</taxon>
        <taxon>Actinomycetota</taxon>
        <taxon>Actinomycetes</taxon>
        <taxon>Frankiales</taxon>
        <taxon>Frankiaceae</taxon>
        <taxon>Frankia</taxon>
    </lineage>
</organism>
<accession>Q2JCP8</accession>
<accession>A0A1X1Q269</accession>
<evidence type="ECO:0000313" key="10">
    <source>
        <dbReference type="Proteomes" id="UP000001937"/>
    </source>
</evidence>
<dbReference type="STRING" id="106370.Francci3_1568"/>
<protein>
    <submittedName>
        <fullName evidence="9">Lipopolysaccharide biosynthesis</fullName>
    </submittedName>
</protein>
<keyword evidence="5 7" id="KW-0472">Membrane</keyword>
<evidence type="ECO:0000256" key="6">
    <source>
        <dbReference type="SAM" id="MobiDB-lite"/>
    </source>
</evidence>
<sequence>MDIVTVSRTAFRRWYVMLPILLATAAAIGITMSVAKPVYQTKAMVLVVGPSVEQKLAASSSGSGFILQPVNPLSYFGDSLKSLALTESKIMDSRQVREEIRSAGFHGDYEISVQPETVFLDITATAADPTEATRTLDQVVRVITAKSNGLQSAVPPDQRYRIAPLSEPPLMSVRPARSLKLLGTVAFLGVAAALGLALAVDAEVGRRARSRSRAEHYGAARAGASRGRGRRGRHALPEDSMAGTRRVAWRFEANR</sequence>
<dbReference type="EMBL" id="CP000249">
    <property type="protein sequence ID" value="ABD10944.1"/>
    <property type="molecule type" value="Genomic_DNA"/>
</dbReference>
<keyword evidence="4 7" id="KW-1133">Transmembrane helix</keyword>
<keyword evidence="3 7" id="KW-0812">Transmembrane</keyword>
<evidence type="ECO:0000256" key="7">
    <source>
        <dbReference type="SAM" id="Phobius"/>
    </source>
</evidence>
<evidence type="ECO:0000256" key="3">
    <source>
        <dbReference type="ARBA" id="ARBA00022692"/>
    </source>
</evidence>
<feature type="region of interest" description="Disordered" evidence="6">
    <location>
        <begin position="210"/>
        <end position="240"/>
    </location>
</feature>
<dbReference type="HOGENOM" id="CLU_1088836_0_0_11"/>
<evidence type="ECO:0000256" key="1">
    <source>
        <dbReference type="ARBA" id="ARBA00004651"/>
    </source>
</evidence>
<dbReference type="eggNOG" id="COG3206">
    <property type="taxonomic scope" value="Bacteria"/>
</dbReference>
<comment type="subcellular location">
    <subcellularLocation>
        <location evidence="1">Cell membrane</location>
        <topology evidence="1">Multi-pass membrane protein</topology>
    </subcellularLocation>
</comment>
<evidence type="ECO:0000256" key="2">
    <source>
        <dbReference type="ARBA" id="ARBA00022475"/>
    </source>
</evidence>
<proteinExistence type="predicted"/>
<feature type="transmembrane region" description="Helical" evidence="7">
    <location>
        <begin position="181"/>
        <end position="200"/>
    </location>
</feature>
<feature type="transmembrane region" description="Helical" evidence="7">
    <location>
        <begin position="14"/>
        <end position="35"/>
    </location>
</feature>
<evidence type="ECO:0000259" key="8">
    <source>
        <dbReference type="Pfam" id="PF02706"/>
    </source>
</evidence>
<dbReference type="KEGG" id="fra:Francci3_1568"/>
<gene>
    <name evidence="9" type="ordered locus">Francci3_1568</name>
</gene>
<name>Q2JCP8_FRACC</name>
<dbReference type="Pfam" id="PF02706">
    <property type="entry name" value="Wzz"/>
    <property type="match status" value="1"/>
</dbReference>
<feature type="domain" description="Polysaccharide chain length determinant N-terminal" evidence="8">
    <location>
        <begin position="12"/>
        <end position="100"/>
    </location>
</feature>
<dbReference type="RefSeq" id="WP_011436007.1">
    <property type="nucleotide sequence ID" value="NC_007777.1"/>
</dbReference>
<dbReference type="Proteomes" id="UP000001937">
    <property type="component" value="Chromosome"/>
</dbReference>
<keyword evidence="10" id="KW-1185">Reference proteome</keyword>
<dbReference type="InterPro" id="IPR003856">
    <property type="entry name" value="LPS_length_determ_N"/>
</dbReference>
<dbReference type="AlphaFoldDB" id="Q2JCP8"/>